<dbReference type="PANTHER" id="PTHR46577">
    <property type="entry name" value="HTH-TYPE TRANSCRIPTIONAL REGULATORY PROTEIN GABR"/>
    <property type="match status" value="1"/>
</dbReference>
<evidence type="ECO:0000256" key="4">
    <source>
        <dbReference type="ARBA" id="ARBA00023125"/>
    </source>
</evidence>
<evidence type="ECO:0000256" key="2">
    <source>
        <dbReference type="ARBA" id="ARBA00022898"/>
    </source>
</evidence>
<feature type="domain" description="HTH gntR-type" evidence="6">
    <location>
        <begin position="25"/>
        <end position="93"/>
    </location>
</feature>
<evidence type="ECO:0000256" key="3">
    <source>
        <dbReference type="ARBA" id="ARBA00023015"/>
    </source>
</evidence>
<dbReference type="InterPro" id="IPR051446">
    <property type="entry name" value="HTH_trans_reg/aminotransferase"/>
</dbReference>
<evidence type="ECO:0000313" key="7">
    <source>
        <dbReference type="EMBL" id="VFR19615.1"/>
    </source>
</evidence>
<dbReference type="InterPro" id="IPR000524">
    <property type="entry name" value="Tscrpt_reg_HTH_GntR"/>
</dbReference>
<dbReference type="GO" id="GO:0004069">
    <property type="term" value="F:L-aspartate:2-oxoglutarate aminotransferase activity"/>
    <property type="evidence" value="ECO:0007669"/>
    <property type="project" value="UniProtKB-EC"/>
</dbReference>
<dbReference type="SUPFAM" id="SSF46785">
    <property type="entry name" value="Winged helix' DNA-binding domain"/>
    <property type="match status" value="1"/>
</dbReference>
<protein>
    <submittedName>
        <fullName evidence="7">Transcriptional regulator, GntR family domain / Aspartate aminotransferase</fullName>
        <ecNumber evidence="7">2.6.1.1</ecNumber>
    </submittedName>
</protein>
<evidence type="ECO:0000259" key="6">
    <source>
        <dbReference type="PROSITE" id="PS50949"/>
    </source>
</evidence>
<dbReference type="PANTHER" id="PTHR46577:SF2">
    <property type="entry name" value="TRANSCRIPTIONAL REGULATORY PROTEIN"/>
    <property type="match status" value="1"/>
</dbReference>
<keyword evidence="7" id="KW-0808">Transferase</keyword>
<dbReference type="InterPro" id="IPR015422">
    <property type="entry name" value="PyrdxlP-dep_Trfase_small"/>
</dbReference>
<dbReference type="SMART" id="SM00345">
    <property type="entry name" value="HTH_GNTR"/>
    <property type="match status" value="1"/>
</dbReference>
<keyword evidence="4" id="KW-0238">DNA-binding</keyword>
<evidence type="ECO:0000256" key="5">
    <source>
        <dbReference type="ARBA" id="ARBA00023163"/>
    </source>
</evidence>
<accession>A0A484P1W0</accession>
<dbReference type="GO" id="GO:0003677">
    <property type="term" value="F:DNA binding"/>
    <property type="evidence" value="ECO:0007669"/>
    <property type="project" value="UniProtKB-KW"/>
</dbReference>
<keyword evidence="5" id="KW-0804">Transcription</keyword>
<keyword evidence="2" id="KW-0663">Pyridoxal phosphate</keyword>
<dbReference type="Gene3D" id="3.40.640.10">
    <property type="entry name" value="Type I PLP-dependent aspartate aminotransferase-like (Major domain)"/>
    <property type="match status" value="1"/>
</dbReference>
<dbReference type="PROSITE" id="PS50949">
    <property type="entry name" value="HTH_GNTR"/>
    <property type="match status" value="1"/>
</dbReference>
<dbReference type="Pfam" id="PF00392">
    <property type="entry name" value="GntR"/>
    <property type="match status" value="1"/>
</dbReference>
<comment type="similarity">
    <text evidence="1">In the C-terminal section; belongs to the class-I pyridoxal-phosphate-dependent aminotransferase family.</text>
</comment>
<dbReference type="EC" id="2.6.1.1" evidence="7"/>
<keyword evidence="3" id="KW-0805">Transcription regulation</keyword>
<dbReference type="SUPFAM" id="SSF53383">
    <property type="entry name" value="PLP-dependent transferases"/>
    <property type="match status" value="1"/>
</dbReference>
<dbReference type="EMBL" id="CAADHY010000014">
    <property type="protein sequence ID" value="VFR19615.1"/>
    <property type="molecule type" value="Genomic_DNA"/>
</dbReference>
<dbReference type="InterPro" id="IPR036390">
    <property type="entry name" value="WH_DNA-bd_sf"/>
</dbReference>
<dbReference type="InterPro" id="IPR015421">
    <property type="entry name" value="PyrdxlP-dep_Trfase_major"/>
</dbReference>
<name>A0A484P1W0_9ZZZZ</name>
<dbReference type="InterPro" id="IPR015424">
    <property type="entry name" value="PyrdxlP-dep_Trfase"/>
</dbReference>
<evidence type="ECO:0000256" key="1">
    <source>
        <dbReference type="ARBA" id="ARBA00005384"/>
    </source>
</evidence>
<dbReference type="InterPro" id="IPR004839">
    <property type="entry name" value="Aminotransferase_I/II_large"/>
</dbReference>
<reference evidence="7" key="1">
    <citation type="submission" date="2019-03" db="EMBL/GenBank/DDBJ databases">
        <authorList>
            <person name="Danneels B."/>
        </authorList>
    </citation>
    <scope>NUCLEOTIDE SEQUENCE</scope>
</reference>
<dbReference type="AlphaFoldDB" id="A0A484P1W0"/>
<gene>
    <name evidence="7" type="ORF">AMP9_3286</name>
</gene>
<organism evidence="7">
    <name type="scientific">plant metagenome</name>
    <dbReference type="NCBI Taxonomy" id="1297885"/>
    <lineage>
        <taxon>unclassified sequences</taxon>
        <taxon>metagenomes</taxon>
        <taxon>organismal metagenomes</taxon>
    </lineage>
</organism>
<dbReference type="Gene3D" id="3.90.1150.10">
    <property type="entry name" value="Aspartate Aminotransferase, domain 1"/>
    <property type="match status" value="1"/>
</dbReference>
<dbReference type="Gene3D" id="1.10.10.10">
    <property type="entry name" value="Winged helix-like DNA-binding domain superfamily/Winged helix DNA-binding domain"/>
    <property type="match status" value="1"/>
</dbReference>
<dbReference type="Pfam" id="PF00155">
    <property type="entry name" value="Aminotran_1_2"/>
    <property type="match status" value="1"/>
</dbReference>
<keyword evidence="7" id="KW-0032">Aminotransferase</keyword>
<dbReference type="InterPro" id="IPR036388">
    <property type="entry name" value="WH-like_DNA-bd_sf"/>
</dbReference>
<sequence length="483" mass="51929">MTVASETSPASQNAPLWRPLRDADATLVDQIADQLARRIEDQGLRPGTRLPSIREMATHLEVSRFTMVEAYDRLVARGLASSRRGAGFFVSARSGQALAPQADDALAAPARIDVNWLLRSMFQSVPGRGGMPGSTGLLPPQWLDEEMVNAAVRAVGRTLQASLLSYGAPQGYLPLRQQVAATLQAADVPAHPERNLLTTCGVTHALDLVARHLVRPGDAVLVEDPAWFVIFGRLEAFGARLLPVPRGPSGPDIAQLDALAAQHKPKLFIINSAVHNPTGHTLSAGAAYDVLRLAEKHDFMIVEDDTYGDLHPGNPIRLATLDRLNRVILVGGYAKMLAASLRVGYIAASPELLRKLTDLKMLGGLTSPELGERVVHRVLAGGQYRRHADRVRARVDEARARCIKALGKLGVTVPAEPYGGMFVWGDCGRDTESVARAAAAQGLLLAPGVLFSPVQAPSTMMRFSVALMDNRAAWPVLASVLAR</sequence>
<dbReference type="GO" id="GO:0003700">
    <property type="term" value="F:DNA-binding transcription factor activity"/>
    <property type="evidence" value="ECO:0007669"/>
    <property type="project" value="InterPro"/>
</dbReference>
<dbReference type="CDD" id="cd00609">
    <property type="entry name" value="AAT_like"/>
    <property type="match status" value="1"/>
</dbReference>
<dbReference type="CDD" id="cd07377">
    <property type="entry name" value="WHTH_GntR"/>
    <property type="match status" value="1"/>
</dbReference>
<proteinExistence type="inferred from homology"/>
<dbReference type="GO" id="GO:0030170">
    <property type="term" value="F:pyridoxal phosphate binding"/>
    <property type="evidence" value="ECO:0007669"/>
    <property type="project" value="InterPro"/>
</dbReference>